<dbReference type="AlphaFoldDB" id="A0A8J7DNV9"/>
<sequence length="163" mass="18399">MIQLRAATEQDIPSLLEIYNDAILNTTAVYSYDPVTLAERLAWFRAKQQKKLPVLVAEQSTGIVGFSTYGPFRAWDAYQYTVENSVYVHPDCRGQGIGKQLLSALIEQAKIAKIHAMVAGIDATNAASIGLHSQFDFVQVAHFREIGYKFDRWLDLVFMERLL</sequence>
<dbReference type="RefSeq" id="WP_193912051.1">
    <property type="nucleotide sequence ID" value="NZ_JADEXG010000097.1"/>
</dbReference>
<name>A0A8J7DNV9_9CYAN</name>
<comment type="catalytic activity">
    <reaction evidence="4">
        <text>L-methionine sulfone + acetyl-CoA = N-acetyl-L-methionine sulfone + CoA + H(+)</text>
        <dbReference type="Rhea" id="RHEA:47656"/>
        <dbReference type="ChEBI" id="CHEBI:15378"/>
        <dbReference type="ChEBI" id="CHEBI:57287"/>
        <dbReference type="ChEBI" id="CHEBI:57288"/>
        <dbReference type="ChEBI" id="CHEBI:87824"/>
        <dbReference type="ChEBI" id="CHEBI:87825"/>
    </reaction>
</comment>
<dbReference type="PROSITE" id="PS51186">
    <property type="entry name" value="GNAT"/>
    <property type="match status" value="1"/>
</dbReference>
<dbReference type="GO" id="GO:0016747">
    <property type="term" value="F:acyltransferase activity, transferring groups other than amino-acyl groups"/>
    <property type="evidence" value="ECO:0007669"/>
    <property type="project" value="InterPro"/>
</dbReference>
<dbReference type="CDD" id="cd04301">
    <property type="entry name" value="NAT_SF"/>
    <property type="match status" value="1"/>
</dbReference>
<gene>
    <name evidence="6" type="ORF">IQ241_23785</name>
</gene>
<evidence type="ECO:0000313" key="6">
    <source>
        <dbReference type="EMBL" id="MBE9080271.1"/>
    </source>
</evidence>
<keyword evidence="7" id="KW-1185">Reference proteome</keyword>
<dbReference type="InterPro" id="IPR016181">
    <property type="entry name" value="Acyl_CoA_acyltransferase"/>
</dbReference>
<dbReference type="Proteomes" id="UP000636505">
    <property type="component" value="Unassembled WGS sequence"/>
</dbReference>
<dbReference type="PANTHER" id="PTHR43072">
    <property type="entry name" value="N-ACETYLTRANSFERASE"/>
    <property type="match status" value="1"/>
</dbReference>
<reference evidence="6" key="1">
    <citation type="submission" date="2020-10" db="EMBL/GenBank/DDBJ databases">
        <authorList>
            <person name="Castelo-Branco R."/>
            <person name="Eusebio N."/>
            <person name="Adriana R."/>
            <person name="Vieira A."/>
            <person name="Brugerolle De Fraissinette N."/>
            <person name="Rezende De Castro R."/>
            <person name="Schneider M.P."/>
            <person name="Vasconcelos V."/>
            <person name="Leao P.N."/>
        </authorList>
    </citation>
    <scope>NUCLEOTIDE SEQUENCE</scope>
    <source>
        <strain evidence="6">LEGE 07310</strain>
    </source>
</reference>
<dbReference type="InterPro" id="IPR000182">
    <property type="entry name" value="GNAT_dom"/>
</dbReference>
<keyword evidence="1" id="KW-0808">Transferase</keyword>
<protein>
    <submittedName>
        <fullName evidence="6">N-acetyltransferase</fullName>
    </submittedName>
</protein>
<accession>A0A8J7DNV9</accession>
<organism evidence="6 7">
    <name type="scientific">Vasconcelosia minhoensis LEGE 07310</name>
    <dbReference type="NCBI Taxonomy" id="915328"/>
    <lineage>
        <taxon>Bacteria</taxon>
        <taxon>Bacillati</taxon>
        <taxon>Cyanobacteriota</taxon>
        <taxon>Cyanophyceae</taxon>
        <taxon>Nodosilineales</taxon>
        <taxon>Cymatolegaceae</taxon>
        <taxon>Vasconcelosia</taxon>
        <taxon>Vasconcelosia minhoensis</taxon>
    </lineage>
</organism>
<dbReference type="EMBL" id="JADEXG010000097">
    <property type="protein sequence ID" value="MBE9080271.1"/>
    <property type="molecule type" value="Genomic_DNA"/>
</dbReference>
<dbReference type="Pfam" id="PF13420">
    <property type="entry name" value="Acetyltransf_4"/>
    <property type="match status" value="1"/>
</dbReference>
<dbReference type="FunFam" id="3.40.630.30:FF:000026">
    <property type="entry name" value="Phosphinothricin acetyltransferase"/>
    <property type="match status" value="1"/>
</dbReference>
<dbReference type="Gene3D" id="3.40.630.30">
    <property type="match status" value="1"/>
</dbReference>
<evidence type="ECO:0000256" key="3">
    <source>
        <dbReference type="ARBA" id="ARBA00050603"/>
    </source>
</evidence>
<evidence type="ECO:0000256" key="2">
    <source>
        <dbReference type="ARBA" id="ARBA00023315"/>
    </source>
</evidence>
<evidence type="ECO:0000259" key="5">
    <source>
        <dbReference type="PROSITE" id="PS51186"/>
    </source>
</evidence>
<evidence type="ECO:0000256" key="4">
    <source>
        <dbReference type="ARBA" id="ARBA00051334"/>
    </source>
</evidence>
<evidence type="ECO:0000313" key="7">
    <source>
        <dbReference type="Proteomes" id="UP000636505"/>
    </source>
</evidence>
<dbReference type="PANTHER" id="PTHR43072:SF23">
    <property type="entry name" value="UPF0039 PROTEIN C11D3.02C"/>
    <property type="match status" value="1"/>
</dbReference>
<proteinExistence type="predicted"/>
<dbReference type="SUPFAM" id="SSF55729">
    <property type="entry name" value="Acyl-CoA N-acyltransferases (Nat)"/>
    <property type="match status" value="1"/>
</dbReference>
<comment type="caution">
    <text evidence="6">The sequence shown here is derived from an EMBL/GenBank/DDBJ whole genome shotgun (WGS) entry which is preliminary data.</text>
</comment>
<evidence type="ECO:0000256" key="1">
    <source>
        <dbReference type="ARBA" id="ARBA00022679"/>
    </source>
</evidence>
<comment type="catalytic activity">
    <reaction evidence="3">
        <text>L-methionine sulfoximine + acetyl-CoA = N-acetyl-L-methionine sulfoximine + CoA + H(+)</text>
        <dbReference type="Rhea" id="RHEA:47660"/>
        <dbReference type="ChEBI" id="CHEBI:15378"/>
        <dbReference type="ChEBI" id="CHEBI:57287"/>
        <dbReference type="ChEBI" id="CHEBI:57288"/>
        <dbReference type="ChEBI" id="CHEBI:87826"/>
        <dbReference type="ChEBI" id="CHEBI:87827"/>
    </reaction>
</comment>
<keyword evidence="2" id="KW-0012">Acyltransferase</keyword>
<feature type="domain" description="N-acetyltransferase" evidence="5">
    <location>
        <begin position="2"/>
        <end position="163"/>
    </location>
</feature>